<feature type="transmembrane region" description="Helical" evidence="2">
    <location>
        <begin position="333"/>
        <end position="355"/>
    </location>
</feature>
<dbReference type="InterPro" id="IPR011852">
    <property type="entry name" value="TRAP_TAXI"/>
</dbReference>
<dbReference type="Pfam" id="PF16868">
    <property type="entry name" value="NMT1_3"/>
    <property type="match status" value="1"/>
</dbReference>
<organism evidence="3 4">
    <name type="scientific">Pelagicoccus enzymogenes</name>
    <dbReference type="NCBI Taxonomy" id="2773457"/>
    <lineage>
        <taxon>Bacteria</taxon>
        <taxon>Pseudomonadati</taxon>
        <taxon>Verrucomicrobiota</taxon>
        <taxon>Opitutia</taxon>
        <taxon>Puniceicoccales</taxon>
        <taxon>Pelagicoccaceae</taxon>
        <taxon>Pelagicoccus</taxon>
    </lineage>
</organism>
<accession>A0A927II57</accession>
<evidence type="ECO:0000313" key="4">
    <source>
        <dbReference type="Proteomes" id="UP000622317"/>
    </source>
</evidence>
<dbReference type="EMBL" id="JACYFG010000038">
    <property type="protein sequence ID" value="MBD5780916.1"/>
    <property type="molecule type" value="Genomic_DNA"/>
</dbReference>
<keyword evidence="2" id="KW-0812">Transmembrane</keyword>
<protein>
    <submittedName>
        <fullName evidence="3">ABC transporter substrate-binding protein</fullName>
    </submittedName>
</protein>
<dbReference type="Gene3D" id="3.40.190.10">
    <property type="entry name" value="Periplasmic binding protein-like II"/>
    <property type="match status" value="2"/>
</dbReference>
<sequence>MTLSKTFLKANLWVFAAVAVLVFVLFQFVDPAPPKRISIASGSETGRYYELAQRLKEELRQEGVELNIVKTAGSQENLELLTAADRPVSIAFVQSGMEEIFEAGEAQLHGLTSLYYEPIWLIYRKSLEVEFVSDLRNRRVAVGERGSGTKAVAEFLLNENGLLSGDGKAELVEVGGEAAASLLESGEIDAGFFMVSAESDMIRRLIGIEGFDFLSMRRHEAYRARYRSLSSVAITEGLLDLKENLPPEDRVVLAAVATLVVNDSFHPSLTPIVLEAMRRVVSEGGVLEQRDEFPSGENVGYPLTKEADHYFEYGPPFLLRFMPFWAASLVDRLVILVIPLLVILIPMAKLAGPVYRWRIRYRIYKWYKFLRETDQKIVGGTIQEDLDAERERLEKLEDELASVEVPLSYSDELYHLRQHVEYVSRRLNAIESARPKAEE</sequence>
<feature type="transmembrane region" description="Helical" evidence="2">
    <location>
        <begin position="12"/>
        <end position="29"/>
    </location>
</feature>
<dbReference type="SUPFAM" id="SSF53850">
    <property type="entry name" value="Periplasmic binding protein-like II"/>
    <property type="match status" value="1"/>
</dbReference>
<keyword evidence="1" id="KW-0175">Coiled coil</keyword>
<proteinExistence type="predicted"/>
<dbReference type="PANTHER" id="PTHR42941">
    <property type="entry name" value="SLL1037 PROTEIN"/>
    <property type="match status" value="1"/>
</dbReference>
<reference evidence="3" key="1">
    <citation type="submission" date="2020-09" db="EMBL/GenBank/DDBJ databases">
        <title>Pelagicoccus enzymogenes sp. nov. with an EPS production, isolated from marine sediment.</title>
        <authorList>
            <person name="Feng X."/>
        </authorList>
    </citation>
    <scope>NUCLEOTIDE SEQUENCE</scope>
    <source>
        <strain evidence="3">NFK12</strain>
    </source>
</reference>
<dbReference type="RefSeq" id="WP_191618022.1">
    <property type="nucleotide sequence ID" value="NZ_JACYFG010000038.1"/>
</dbReference>
<keyword evidence="4" id="KW-1185">Reference proteome</keyword>
<dbReference type="Proteomes" id="UP000622317">
    <property type="component" value="Unassembled WGS sequence"/>
</dbReference>
<keyword evidence="2" id="KW-0472">Membrane</keyword>
<dbReference type="AlphaFoldDB" id="A0A927II57"/>
<gene>
    <name evidence="3" type="ORF">IEN85_15560</name>
</gene>
<comment type="caution">
    <text evidence="3">The sequence shown here is derived from an EMBL/GenBank/DDBJ whole genome shotgun (WGS) entry which is preliminary data.</text>
</comment>
<feature type="coiled-coil region" evidence="1">
    <location>
        <begin position="379"/>
        <end position="406"/>
    </location>
</feature>
<evidence type="ECO:0000313" key="3">
    <source>
        <dbReference type="EMBL" id="MBD5780916.1"/>
    </source>
</evidence>
<evidence type="ECO:0000256" key="1">
    <source>
        <dbReference type="SAM" id="Coils"/>
    </source>
</evidence>
<keyword evidence="2" id="KW-1133">Transmembrane helix</keyword>
<evidence type="ECO:0000256" key="2">
    <source>
        <dbReference type="SAM" id="Phobius"/>
    </source>
</evidence>
<dbReference type="PANTHER" id="PTHR42941:SF1">
    <property type="entry name" value="SLL1037 PROTEIN"/>
    <property type="match status" value="1"/>
</dbReference>
<name>A0A927II57_9BACT</name>